<evidence type="ECO:0000256" key="6">
    <source>
        <dbReference type="SAM" id="Coils"/>
    </source>
</evidence>
<dbReference type="Proteomes" id="UP000292282">
    <property type="component" value="Unassembled WGS sequence"/>
</dbReference>
<organism evidence="8 9">
    <name type="scientific">Hamiltosporidium tvaerminnensis</name>
    <dbReference type="NCBI Taxonomy" id="1176355"/>
    <lineage>
        <taxon>Eukaryota</taxon>
        <taxon>Fungi</taxon>
        <taxon>Fungi incertae sedis</taxon>
        <taxon>Microsporidia</taxon>
        <taxon>Dubosqiidae</taxon>
        <taxon>Hamiltosporidium</taxon>
    </lineage>
</organism>
<keyword evidence="6" id="KW-0175">Coiled coil</keyword>
<reference evidence="8 9" key="1">
    <citation type="submission" date="2017-12" db="EMBL/GenBank/DDBJ databases">
        <authorList>
            <person name="Pombert J.-F."/>
            <person name="Haag K.L."/>
            <person name="Ebert D."/>
        </authorList>
    </citation>
    <scope>NUCLEOTIDE SEQUENCE [LARGE SCALE GENOMIC DNA]</scope>
    <source>
        <strain evidence="8">IL-G-3</strain>
    </source>
</reference>
<keyword evidence="3" id="KW-0805">Transcription regulation</keyword>
<dbReference type="GO" id="GO:0051123">
    <property type="term" value="P:RNA polymerase II preinitiation complex assembly"/>
    <property type="evidence" value="ECO:0007669"/>
    <property type="project" value="TreeGrafter"/>
</dbReference>
<evidence type="ECO:0000256" key="2">
    <source>
        <dbReference type="ARBA" id="ARBA00009368"/>
    </source>
</evidence>
<feature type="domain" description="TAFII55 protein conserved region" evidence="7">
    <location>
        <begin position="1"/>
        <end position="127"/>
    </location>
</feature>
<comment type="similarity">
    <text evidence="2">Belongs to the TAF7 family.</text>
</comment>
<dbReference type="GO" id="GO:0016251">
    <property type="term" value="F:RNA polymerase II general transcription initiation factor activity"/>
    <property type="evidence" value="ECO:0007669"/>
    <property type="project" value="TreeGrafter"/>
</dbReference>
<dbReference type="OrthoDB" id="153872at2759"/>
<evidence type="ECO:0000313" key="8">
    <source>
        <dbReference type="EMBL" id="TBU11325.1"/>
    </source>
</evidence>
<accession>A0A4Q9LUN3</accession>
<evidence type="ECO:0000259" key="7">
    <source>
        <dbReference type="SMART" id="SM01370"/>
    </source>
</evidence>
<dbReference type="InterPro" id="IPR006751">
    <property type="entry name" value="TAFII55_prot_cons_reg"/>
</dbReference>
<dbReference type="GO" id="GO:0005669">
    <property type="term" value="C:transcription factor TFIID complex"/>
    <property type="evidence" value="ECO:0007669"/>
    <property type="project" value="InterPro"/>
</dbReference>
<dbReference type="SMART" id="SM01370">
    <property type="entry name" value="TAFII55_N"/>
    <property type="match status" value="1"/>
</dbReference>
<evidence type="ECO:0000313" key="9">
    <source>
        <dbReference type="Proteomes" id="UP000292282"/>
    </source>
</evidence>
<sequence>MEQQFILRVNEESKEILQTNTKNIELEVIGEDTVILRHNSIEYTGYISKLPCIIESHKTMDNQQFYKISDISHIVVIGNKIKGEHGITPPMYNAKHRFRKRVVKTQMVEEIENRVKELLERDKNCVGVELIFGEGEQKEESEDVSSLAAELEYNLIASEKNIVTEESDEIKQKKELLKELEEKIKTKEELLNTASNIILKKRFQESIFALKEEYNKVIGKIKELENNEKD</sequence>
<dbReference type="STRING" id="1176355.A0A4Q9LUN3"/>
<keyword evidence="4" id="KW-0804">Transcription</keyword>
<dbReference type="AlphaFoldDB" id="A0A4Q9LUN3"/>
<proteinExistence type="inferred from homology"/>
<dbReference type="PANTHER" id="PTHR12228">
    <property type="entry name" value="TRANSCRIPTION INITIATION FACTOR TFIID 55 KD SUBUNIT-RELATED"/>
    <property type="match status" value="1"/>
</dbReference>
<evidence type="ECO:0000256" key="5">
    <source>
        <dbReference type="ARBA" id="ARBA00023242"/>
    </source>
</evidence>
<feature type="coiled-coil region" evidence="6">
    <location>
        <begin position="163"/>
        <end position="227"/>
    </location>
</feature>
<evidence type="ECO:0000256" key="4">
    <source>
        <dbReference type="ARBA" id="ARBA00023163"/>
    </source>
</evidence>
<protein>
    <recommendedName>
        <fullName evidence="7">TAFII55 protein conserved region domain-containing protein</fullName>
    </recommendedName>
</protein>
<comment type="subcellular location">
    <subcellularLocation>
        <location evidence="1">Nucleus</location>
    </subcellularLocation>
</comment>
<evidence type="ECO:0000256" key="3">
    <source>
        <dbReference type="ARBA" id="ARBA00023015"/>
    </source>
</evidence>
<dbReference type="Pfam" id="PF04658">
    <property type="entry name" value="TAFII55_N"/>
    <property type="match status" value="1"/>
</dbReference>
<dbReference type="InterPro" id="IPR037817">
    <property type="entry name" value="TAF7"/>
</dbReference>
<dbReference type="VEuPathDB" id="MicrosporidiaDB:CWI38_1266p0020"/>
<dbReference type="EMBL" id="PITK01001266">
    <property type="protein sequence ID" value="TBU11325.1"/>
    <property type="molecule type" value="Genomic_DNA"/>
</dbReference>
<gene>
    <name evidence="8" type="ORF">CWI38_1266p0020</name>
</gene>
<evidence type="ECO:0000256" key="1">
    <source>
        <dbReference type="ARBA" id="ARBA00004123"/>
    </source>
</evidence>
<name>A0A4Q9LUN3_9MICR</name>
<dbReference type="PANTHER" id="PTHR12228:SF0">
    <property type="entry name" value="TATA-BOX BINDING PROTEIN ASSOCIATED FACTOR 7"/>
    <property type="match status" value="1"/>
</dbReference>
<keyword evidence="9" id="KW-1185">Reference proteome</keyword>
<keyword evidence="5" id="KW-0539">Nucleus</keyword>
<comment type="caution">
    <text evidence="8">The sequence shown here is derived from an EMBL/GenBank/DDBJ whole genome shotgun (WGS) entry which is preliminary data.</text>
</comment>